<evidence type="ECO:0000259" key="7">
    <source>
        <dbReference type="PROSITE" id="PS51755"/>
    </source>
</evidence>
<dbReference type="InterPro" id="IPR000835">
    <property type="entry name" value="HTH_MarR-typ"/>
</dbReference>
<dbReference type="CDD" id="cd15831">
    <property type="entry name" value="BTAD"/>
    <property type="match status" value="1"/>
</dbReference>
<organism evidence="8 9">
    <name type="scientific">Dactylosporangium fulvum</name>
    <dbReference type="NCBI Taxonomy" id="53359"/>
    <lineage>
        <taxon>Bacteria</taxon>
        <taxon>Bacillati</taxon>
        <taxon>Actinomycetota</taxon>
        <taxon>Actinomycetes</taxon>
        <taxon>Micromonosporales</taxon>
        <taxon>Micromonosporaceae</taxon>
        <taxon>Dactylosporangium</taxon>
    </lineage>
</organism>
<dbReference type="Pfam" id="PF00931">
    <property type="entry name" value="NB-ARC"/>
    <property type="match status" value="1"/>
</dbReference>
<dbReference type="PRINTS" id="PR00598">
    <property type="entry name" value="HTHMARR"/>
</dbReference>
<dbReference type="InterPro" id="IPR001867">
    <property type="entry name" value="OmpR/PhoB-type_DNA-bd"/>
</dbReference>
<dbReference type="SUPFAM" id="SSF46785">
    <property type="entry name" value="Winged helix' DNA-binding domain"/>
    <property type="match status" value="1"/>
</dbReference>
<dbReference type="Gene3D" id="3.40.50.300">
    <property type="entry name" value="P-loop containing nucleotide triphosphate hydrolases"/>
    <property type="match status" value="1"/>
</dbReference>
<comment type="similarity">
    <text evidence="1">Belongs to the AfsR/DnrI/RedD regulatory family.</text>
</comment>
<dbReference type="InterPro" id="IPR002182">
    <property type="entry name" value="NB-ARC"/>
</dbReference>
<sequence length="599" mass="64823">MVGFDDAIAHEVQKMDVCVLGKLEVASGGRMVHLGHPRQQVVIAALAANANSFVSVDELIERVWWESRPQRPRDALHSYISRLRRLLRAADAVTVDHQPGGYRLTVAAAHFDLARFRRNANHARTVSDGESLRLFDLALDEWRGEAFAGIDAPWLDVLRGQLAEERLGVFLDRNESALRLGRHANLLPQLIGYAERYPFDERVAGQLLMVLYRAGRQSEALNRYEKLRRALVKELGTDPGPSLQELYKRILSADPLLFGRATIPKATVRQLPTAPAVFVGRAKPLEQLTRVLLDSGVAGSCPIVVITGPAGIGKTWLGLRWAHDNLDRFPDGQMFLDLRGSNPAGPPITPELGLKALLSSLGVPQDARAPDLAAQAAHYRSALAGQRVLLVLDDVGSVDQVRPLLPGSDGCAVVVTSRAGLHELSVHEGAQPVRLSGMPHEEAIALFAKRLGGDTVAEATPWVERVVTDSLGVPLLLAQAAVRAFTLRASLAENRSKNSRPSPLADLLGRTRGALSARLAPIERAGRSARRQLGPDRRRVEVRLTAEGSAAFERHASVKGRGATALLSVLTAEERQTLADLLRKLVVAAESGDGTATGG</sequence>
<dbReference type="Pfam" id="PF03704">
    <property type="entry name" value="BTAD"/>
    <property type="match status" value="1"/>
</dbReference>
<dbReference type="InterPro" id="IPR005158">
    <property type="entry name" value="BTAD"/>
</dbReference>
<dbReference type="PROSITE" id="PS51755">
    <property type="entry name" value="OMPR_PHOB"/>
    <property type="match status" value="1"/>
</dbReference>
<dbReference type="SMART" id="SM01043">
    <property type="entry name" value="BTAD"/>
    <property type="match status" value="1"/>
</dbReference>
<dbReference type="PANTHER" id="PTHR35807:SF1">
    <property type="entry name" value="TRANSCRIPTIONAL REGULATOR REDD"/>
    <property type="match status" value="1"/>
</dbReference>
<dbReference type="SUPFAM" id="SSF52540">
    <property type="entry name" value="P-loop containing nucleoside triphosphate hydrolases"/>
    <property type="match status" value="1"/>
</dbReference>
<dbReference type="InterPro" id="IPR016032">
    <property type="entry name" value="Sig_transdc_resp-reg_C-effctor"/>
</dbReference>
<evidence type="ECO:0000256" key="5">
    <source>
        <dbReference type="PROSITE-ProRule" id="PRU01091"/>
    </source>
</evidence>
<accession>A0ABY5WAZ2</accession>
<protein>
    <submittedName>
        <fullName evidence="8">Winged helix-turn-helix domain-containing protein</fullName>
    </submittedName>
</protein>
<dbReference type="Gene3D" id="1.25.40.10">
    <property type="entry name" value="Tetratricopeptide repeat domain"/>
    <property type="match status" value="1"/>
</dbReference>
<keyword evidence="3 5" id="KW-0238">DNA-binding</keyword>
<feature type="domain" description="HTH marR-type" evidence="6">
    <location>
        <begin position="437"/>
        <end position="587"/>
    </location>
</feature>
<dbReference type="Pfam" id="PF00486">
    <property type="entry name" value="Trans_reg_C"/>
    <property type="match status" value="1"/>
</dbReference>
<dbReference type="SUPFAM" id="SSF46894">
    <property type="entry name" value="C-terminal effector domain of the bipartite response regulators"/>
    <property type="match status" value="1"/>
</dbReference>
<dbReference type="PANTHER" id="PTHR35807">
    <property type="entry name" value="TRANSCRIPTIONAL REGULATOR REDD-RELATED"/>
    <property type="match status" value="1"/>
</dbReference>
<keyword evidence="2" id="KW-0805">Transcription regulation</keyword>
<name>A0ABY5WAZ2_9ACTN</name>
<dbReference type="InterPro" id="IPR051677">
    <property type="entry name" value="AfsR-DnrI-RedD_regulator"/>
</dbReference>
<evidence type="ECO:0000256" key="2">
    <source>
        <dbReference type="ARBA" id="ARBA00023015"/>
    </source>
</evidence>
<evidence type="ECO:0000256" key="3">
    <source>
        <dbReference type="ARBA" id="ARBA00023125"/>
    </source>
</evidence>
<dbReference type="EMBL" id="CP073720">
    <property type="protein sequence ID" value="UWP87232.1"/>
    <property type="molecule type" value="Genomic_DNA"/>
</dbReference>
<dbReference type="Proteomes" id="UP001059617">
    <property type="component" value="Chromosome"/>
</dbReference>
<reference evidence="8" key="1">
    <citation type="submission" date="2021-04" db="EMBL/GenBank/DDBJ databases">
        <authorList>
            <person name="Hartkoorn R.C."/>
            <person name="Beaudoing E."/>
            <person name="Hot D."/>
        </authorList>
    </citation>
    <scope>NUCLEOTIDE SEQUENCE</scope>
    <source>
        <strain evidence="8">NRRL B-16292</strain>
    </source>
</reference>
<dbReference type="InterPro" id="IPR027417">
    <property type="entry name" value="P-loop_NTPase"/>
</dbReference>
<reference evidence="8" key="2">
    <citation type="submission" date="2022-09" db="EMBL/GenBank/DDBJ databases">
        <title>Biosynthetic gene clusters of Dactylosporangioum fulvum.</title>
        <authorList>
            <person name="Caradec T."/>
        </authorList>
    </citation>
    <scope>NUCLEOTIDE SEQUENCE</scope>
    <source>
        <strain evidence="8">NRRL B-16292</strain>
    </source>
</reference>
<feature type="domain" description="OmpR/PhoB-type" evidence="7">
    <location>
        <begin position="7"/>
        <end position="106"/>
    </location>
</feature>
<feature type="DNA-binding region" description="OmpR/PhoB-type" evidence="5">
    <location>
        <begin position="7"/>
        <end position="106"/>
    </location>
</feature>
<dbReference type="InterPro" id="IPR011990">
    <property type="entry name" value="TPR-like_helical_dom_sf"/>
</dbReference>
<evidence type="ECO:0000313" key="9">
    <source>
        <dbReference type="Proteomes" id="UP001059617"/>
    </source>
</evidence>
<gene>
    <name evidence="8" type="ORF">Dfulv_24510</name>
</gene>
<dbReference type="InterPro" id="IPR036388">
    <property type="entry name" value="WH-like_DNA-bd_sf"/>
</dbReference>
<keyword evidence="9" id="KW-1185">Reference proteome</keyword>
<proteinExistence type="inferred from homology"/>
<dbReference type="SMART" id="SM00862">
    <property type="entry name" value="Trans_reg_C"/>
    <property type="match status" value="1"/>
</dbReference>
<dbReference type="PRINTS" id="PR00364">
    <property type="entry name" value="DISEASERSIST"/>
</dbReference>
<dbReference type="InterPro" id="IPR036390">
    <property type="entry name" value="WH_DNA-bd_sf"/>
</dbReference>
<keyword evidence="4" id="KW-0804">Transcription</keyword>
<evidence type="ECO:0000256" key="1">
    <source>
        <dbReference type="ARBA" id="ARBA00005820"/>
    </source>
</evidence>
<evidence type="ECO:0000256" key="4">
    <source>
        <dbReference type="ARBA" id="ARBA00023163"/>
    </source>
</evidence>
<dbReference type="RefSeq" id="WP_259867228.1">
    <property type="nucleotide sequence ID" value="NZ_CP073720.1"/>
</dbReference>
<dbReference type="Gene3D" id="1.10.10.10">
    <property type="entry name" value="Winged helix-like DNA-binding domain superfamily/Winged helix DNA-binding domain"/>
    <property type="match status" value="2"/>
</dbReference>
<evidence type="ECO:0000313" key="8">
    <source>
        <dbReference type="EMBL" id="UWP87232.1"/>
    </source>
</evidence>
<dbReference type="SUPFAM" id="SSF48452">
    <property type="entry name" value="TPR-like"/>
    <property type="match status" value="1"/>
</dbReference>
<evidence type="ECO:0000259" key="6">
    <source>
        <dbReference type="PROSITE" id="PS50995"/>
    </source>
</evidence>
<dbReference type="PROSITE" id="PS50995">
    <property type="entry name" value="HTH_MARR_2"/>
    <property type="match status" value="1"/>
</dbReference>